<dbReference type="CDD" id="cd03221">
    <property type="entry name" value="ABCF_EF-3"/>
    <property type="match status" value="1"/>
</dbReference>
<dbReference type="InterPro" id="IPR003593">
    <property type="entry name" value="AAA+_ATPase"/>
</dbReference>
<dbReference type="RefSeq" id="WP_071136168.1">
    <property type="nucleotide sequence ID" value="NZ_LT608328.1"/>
</dbReference>
<dbReference type="PANTHER" id="PTHR19211:SF6">
    <property type="entry name" value="BLL7188 PROTEIN"/>
    <property type="match status" value="1"/>
</dbReference>
<dbReference type="InterPro" id="IPR027417">
    <property type="entry name" value="P-loop_NTPase"/>
</dbReference>
<evidence type="ECO:0000256" key="3">
    <source>
        <dbReference type="ARBA" id="ARBA00022840"/>
    </source>
</evidence>
<dbReference type="FunFam" id="3.40.50.300:FF:001320">
    <property type="entry name" value="Heme ABC transporter ATP-binding protein"/>
    <property type="match status" value="1"/>
</dbReference>
<dbReference type="Proteomes" id="UP000178485">
    <property type="component" value="Chromosome i"/>
</dbReference>
<reference evidence="7 8" key="1">
    <citation type="submission" date="2016-08" db="EMBL/GenBank/DDBJ databases">
        <authorList>
            <person name="Seilhamer J.J."/>
        </authorList>
    </citation>
    <scope>NUCLEOTIDE SEQUENCE [LARGE SCALE GENOMIC DNA]</scope>
    <source>
        <strain evidence="7">ING2-E5A</strain>
    </source>
</reference>
<dbReference type="STRING" id="1642646.ING2E5A_0671"/>
<dbReference type="EMBL" id="LT608328">
    <property type="protein sequence ID" value="SCM55993.1"/>
    <property type="molecule type" value="Genomic_DNA"/>
</dbReference>
<dbReference type="GO" id="GO:0016887">
    <property type="term" value="F:ATP hydrolysis activity"/>
    <property type="evidence" value="ECO:0007669"/>
    <property type="project" value="InterPro"/>
</dbReference>
<dbReference type="PANTHER" id="PTHR19211">
    <property type="entry name" value="ATP-BINDING TRANSPORT PROTEIN-RELATED"/>
    <property type="match status" value="1"/>
</dbReference>
<name>A0A1G4G4R7_9BACT</name>
<dbReference type="KEGG" id="pmuc:ING2E5A_0671"/>
<evidence type="ECO:0000259" key="6">
    <source>
        <dbReference type="PROSITE" id="PS50893"/>
    </source>
</evidence>
<evidence type="ECO:0000313" key="8">
    <source>
        <dbReference type="Proteomes" id="UP000178485"/>
    </source>
</evidence>
<feature type="domain" description="ABC transporter" evidence="6">
    <location>
        <begin position="3"/>
        <end position="235"/>
    </location>
</feature>
<keyword evidence="8" id="KW-1185">Reference proteome</keyword>
<evidence type="ECO:0000256" key="1">
    <source>
        <dbReference type="ARBA" id="ARBA00022737"/>
    </source>
</evidence>
<feature type="region of interest" description="Disordered" evidence="5">
    <location>
        <begin position="529"/>
        <end position="564"/>
    </location>
</feature>
<feature type="domain" description="ABC transporter" evidence="6">
    <location>
        <begin position="338"/>
        <end position="556"/>
    </location>
</feature>
<dbReference type="SUPFAM" id="SSF52540">
    <property type="entry name" value="P-loop containing nucleoside triphosphate hydrolases"/>
    <property type="match status" value="2"/>
</dbReference>
<evidence type="ECO:0000256" key="4">
    <source>
        <dbReference type="SAM" id="Coils"/>
    </source>
</evidence>
<evidence type="ECO:0000256" key="2">
    <source>
        <dbReference type="ARBA" id="ARBA00022741"/>
    </source>
</evidence>
<dbReference type="PROSITE" id="PS50893">
    <property type="entry name" value="ABC_TRANSPORTER_2"/>
    <property type="match status" value="2"/>
</dbReference>
<evidence type="ECO:0000313" key="7">
    <source>
        <dbReference type="EMBL" id="SCM55993.1"/>
    </source>
</evidence>
<dbReference type="InterPro" id="IPR050611">
    <property type="entry name" value="ABCF"/>
</dbReference>
<proteinExistence type="predicted"/>
<keyword evidence="2" id="KW-0547">Nucleotide-binding</keyword>
<dbReference type="GO" id="GO:0005524">
    <property type="term" value="F:ATP binding"/>
    <property type="evidence" value="ECO:0007669"/>
    <property type="project" value="UniProtKB-KW"/>
</dbReference>
<keyword evidence="1" id="KW-0677">Repeat</keyword>
<feature type="compositionally biased region" description="Basic residues" evidence="5">
    <location>
        <begin position="552"/>
        <end position="564"/>
    </location>
</feature>
<keyword evidence="3 7" id="KW-0067">ATP-binding</keyword>
<dbReference type="AlphaFoldDB" id="A0A1G4G4R7"/>
<dbReference type="InterPro" id="IPR017871">
    <property type="entry name" value="ABC_transporter-like_CS"/>
</dbReference>
<dbReference type="InterPro" id="IPR003439">
    <property type="entry name" value="ABC_transporter-like_ATP-bd"/>
</dbReference>
<gene>
    <name evidence="7" type="primary">tlrC</name>
    <name evidence="7" type="ORF">ING2E5A_0671</name>
</gene>
<accession>A0A1G4G4R7</accession>
<dbReference type="PROSITE" id="PS00211">
    <property type="entry name" value="ABC_TRANSPORTER_1"/>
    <property type="match status" value="2"/>
</dbReference>
<feature type="coiled-coil region" evidence="4">
    <location>
        <begin position="224"/>
        <end position="258"/>
    </location>
</feature>
<organism evidence="7 8">
    <name type="scientific">Petrimonas mucosa</name>
    <dbReference type="NCBI Taxonomy" id="1642646"/>
    <lineage>
        <taxon>Bacteria</taxon>
        <taxon>Pseudomonadati</taxon>
        <taxon>Bacteroidota</taxon>
        <taxon>Bacteroidia</taxon>
        <taxon>Bacteroidales</taxon>
        <taxon>Dysgonomonadaceae</taxon>
        <taxon>Petrimonas</taxon>
    </lineage>
</organism>
<keyword evidence="4" id="KW-0175">Coiled coil</keyword>
<dbReference type="Pfam" id="PF00005">
    <property type="entry name" value="ABC_tran"/>
    <property type="match status" value="2"/>
</dbReference>
<dbReference type="Gene3D" id="3.40.50.300">
    <property type="entry name" value="P-loop containing nucleotide triphosphate hydrolases"/>
    <property type="match status" value="2"/>
</dbReference>
<sequence length="564" mass="63718">MSIIVSDLTYHYLDQPNLFESISFSIPTGGKVSLVGNNGVGKSTLLKLLARQLEPSSGNIRTVSPPYYVPQQIDISEQTVADALGVADKIDALHAIYAGSVDQLHYDILDDEWEVEDNCRTALDHWHLQDIPLELPMERLSGGEKTKVLLAGLTLHQPDIVLLDEPTNHLDLMARKRVYEYISGTRATVVVVSHDITLLNLLDFTYELTRKGIALYGGNYDFYQAQKEVEIHALEQQIDAEQRALRIARRRAEEIRERQEKRRSHGERSKQKGGVARIVLNARRNLSEKSSARLSEKHSGIIENRHQRLARLKEKQLRTGGLKVDFGNTILHDGKVLIRAEELNFGYKKERLIWTSPVDIEIRSGERIHLLGDNGSGKTTLLRLLLGELPPTLGRVIRSDFSHIYLDQEYALANRPLTVLELAEEYNLNHLADHEVRLRLNRALFPEESWNKSCLALSGGERMRLCLCCLMISNQIPDLFILDEPTNNLDLRSLSILTRTIRDYRGTLLVISHDTHFIHEIGISRSFSLPSPSGEEEPGSPGSGPAPPAGRHNGRWCRRGHIRS</sequence>
<dbReference type="SMART" id="SM00382">
    <property type="entry name" value="AAA"/>
    <property type="match status" value="2"/>
</dbReference>
<evidence type="ECO:0000256" key="5">
    <source>
        <dbReference type="SAM" id="MobiDB-lite"/>
    </source>
</evidence>
<protein>
    <submittedName>
        <fullName evidence="7">Tylosin resistance ATP-binding protein TlrC</fullName>
    </submittedName>
</protein>